<evidence type="ECO:0000256" key="1">
    <source>
        <dbReference type="SAM" id="MobiDB-lite"/>
    </source>
</evidence>
<evidence type="ECO:0000256" key="2">
    <source>
        <dbReference type="SAM" id="Phobius"/>
    </source>
</evidence>
<dbReference type="EMBL" id="JAJAGQ010000001">
    <property type="protein sequence ID" value="KAJ8573412.1"/>
    <property type="molecule type" value="Genomic_DNA"/>
</dbReference>
<evidence type="ECO:0000313" key="3">
    <source>
        <dbReference type="EMBL" id="KAJ8573412.1"/>
    </source>
</evidence>
<keyword evidence="2" id="KW-0812">Transmembrane</keyword>
<dbReference type="OrthoDB" id="1745788at2759"/>
<comment type="caution">
    <text evidence="3">The sequence shown here is derived from an EMBL/GenBank/DDBJ whole genome shotgun (WGS) entry which is preliminary data.</text>
</comment>
<evidence type="ECO:0000313" key="4">
    <source>
        <dbReference type="Proteomes" id="UP001152561"/>
    </source>
</evidence>
<reference evidence="4" key="1">
    <citation type="journal article" date="2023" name="Proc. Natl. Acad. Sci. U.S.A.">
        <title>Genomic and structural basis for evolution of tropane alkaloid biosynthesis.</title>
        <authorList>
            <person name="Wanga Y.-J."/>
            <person name="Taina T."/>
            <person name="Yua J.-Y."/>
            <person name="Lia J."/>
            <person name="Xua B."/>
            <person name="Chenc J."/>
            <person name="D'Auriad J.C."/>
            <person name="Huanga J.-P."/>
            <person name="Huanga S.-X."/>
        </authorList>
    </citation>
    <scope>NUCLEOTIDE SEQUENCE [LARGE SCALE GENOMIC DNA]</scope>
    <source>
        <strain evidence="4">cv. KIB-2019</strain>
    </source>
</reference>
<protein>
    <submittedName>
        <fullName evidence="3">Uncharacterized protein</fullName>
    </submittedName>
</protein>
<dbReference type="AlphaFoldDB" id="A0A9Q1RU17"/>
<dbReference type="Proteomes" id="UP001152561">
    <property type="component" value="Unassembled WGS sequence"/>
</dbReference>
<keyword evidence="2" id="KW-1133">Transmembrane helix</keyword>
<sequence length="110" mass="12788">MEIEQLLNFPAKIILSLVFGGSLVFFAHLINVLLLYPRKLRSKFQSQGIKGPSPSFLYGNLPDIKKIQLQNQKQPRPETNNQELEENNALQHTWPSRVFSHIKQWQIEYG</sequence>
<feature type="region of interest" description="Disordered" evidence="1">
    <location>
        <begin position="70"/>
        <end position="89"/>
    </location>
</feature>
<proteinExistence type="predicted"/>
<keyword evidence="2" id="KW-0472">Membrane</keyword>
<name>A0A9Q1RU17_9SOLA</name>
<organism evidence="3 4">
    <name type="scientific">Anisodus acutangulus</name>
    <dbReference type="NCBI Taxonomy" id="402998"/>
    <lineage>
        <taxon>Eukaryota</taxon>
        <taxon>Viridiplantae</taxon>
        <taxon>Streptophyta</taxon>
        <taxon>Embryophyta</taxon>
        <taxon>Tracheophyta</taxon>
        <taxon>Spermatophyta</taxon>
        <taxon>Magnoliopsida</taxon>
        <taxon>eudicotyledons</taxon>
        <taxon>Gunneridae</taxon>
        <taxon>Pentapetalae</taxon>
        <taxon>asterids</taxon>
        <taxon>lamiids</taxon>
        <taxon>Solanales</taxon>
        <taxon>Solanaceae</taxon>
        <taxon>Solanoideae</taxon>
        <taxon>Hyoscyameae</taxon>
        <taxon>Anisodus</taxon>
    </lineage>
</organism>
<accession>A0A9Q1RU17</accession>
<gene>
    <name evidence="3" type="ORF">K7X08_009923</name>
</gene>
<feature type="transmembrane region" description="Helical" evidence="2">
    <location>
        <begin position="13"/>
        <end position="36"/>
    </location>
</feature>
<keyword evidence="4" id="KW-1185">Reference proteome</keyword>